<dbReference type="Proteomes" id="UP001162483">
    <property type="component" value="Unassembled WGS sequence"/>
</dbReference>
<feature type="non-terminal residue" evidence="2">
    <location>
        <position position="52"/>
    </location>
</feature>
<evidence type="ECO:0000313" key="3">
    <source>
        <dbReference type="Proteomes" id="UP001162483"/>
    </source>
</evidence>
<evidence type="ECO:0000256" key="1">
    <source>
        <dbReference type="SAM" id="Phobius"/>
    </source>
</evidence>
<sequence>MCTGRHWQVAWMSTDSWHRWTLTGGTAGATLIISALMITVSVTAQEERNAHN</sequence>
<reference evidence="2" key="1">
    <citation type="submission" date="2023-05" db="EMBL/GenBank/DDBJ databases">
        <authorList>
            <person name="Stuckert A."/>
        </authorList>
    </citation>
    <scope>NUCLEOTIDE SEQUENCE</scope>
</reference>
<comment type="caution">
    <text evidence="2">The sequence shown here is derived from an EMBL/GenBank/DDBJ whole genome shotgun (WGS) entry which is preliminary data.</text>
</comment>
<feature type="transmembrane region" description="Helical" evidence="1">
    <location>
        <begin position="20"/>
        <end position="44"/>
    </location>
</feature>
<evidence type="ECO:0000313" key="2">
    <source>
        <dbReference type="EMBL" id="CAI9615231.1"/>
    </source>
</evidence>
<proteinExistence type="predicted"/>
<dbReference type="EMBL" id="CATNWA010019830">
    <property type="protein sequence ID" value="CAI9615231.1"/>
    <property type="molecule type" value="Genomic_DNA"/>
</dbReference>
<gene>
    <name evidence="2" type="ORF">SPARVUS_LOCUS15194766</name>
</gene>
<keyword evidence="1" id="KW-0812">Transmembrane</keyword>
<accession>A0ABN9H3G4</accession>
<name>A0ABN9H3G4_9NEOB</name>
<organism evidence="2 3">
    <name type="scientific">Staurois parvus</name>
    <dbReference type="NCBI Taxonomy" id="386267"/>
    <lineage>
        <taxon>Eukaryota</taxon>
        <taxon>Metazoa</taxon>
        <taxon>Chordata</taxon>
        <taxon>Craniata</taxon>
        <taxon>Vertebrata</taxon>
        <taxon>Euteleostomi</taxon>
        <taxon>Amphibia</taxon>
        <taxon>Batrachia</taxon>
        <taxon>Anura</taxon>
        <taxon>Neobatrachia</taxon>
        <taxon>Ranoidea</taxon>
        <taxon>Ranidae</taxon>
        <taxon>Staurois</taxon>
    </lineage>
</organism>
<protein>
    <submittedName>
        <fullName evidence="2">Uncharacterized protein</fullName>
    </submittedName>
</protein>
<keyword evidence="3" id="KW-1185">Reference proteome</keyword>
<keyword evidence="1" id="KW-1133">Transmembrane helix</keyword>
<keyword evidence="1" id="KW-0472">Membrane</keyword>